<proteinExistence type="predicted"/>
<gene>
    <name evidence="1" type="ORF">CROQUDRAFT_130599</name>
</gene>
<reference evidence="1" key="1">
    <citation type="submission" date="2013-11" db="EMBL/GenBank/DDBJ databases">
        <title>Genome sequence of the fusiform rust pathogen reveals effectors for host alternation and coevolution with pine.</title>
        <authorList>
            <consortium name="DOE Joint Genome Institute"/>
            <person name="Smith K."/>
            <person name="Pendleton A."/>
            <person name="Kubisiak T."/>
            <person name="Anderson C."/>
            <person name="Salamov A."/>
            <person name="Aerts A."/>
            <person name="Riley R."/>
            <person name="Clum A."/>
            <person name="Lindquist E."/>
            <person name="Ence D."/>
            <person name="Campbell M."/>
            <person name="Kronenberg Z."/>
            <person name="Feau N."/>
            <person name="Dhillon B."/>
            <person name="Hamelin R."/>
            <person name="Burleigh J."/>
            <person name="Smith J."/>
            <person name="Yandell M."/>
            <person name="Nelson C."/>
            <person name="Grigoriev I."/>
            <person name="Davis J."/>
        </authorList>
    </citation>
    <scope>NUCLEOTIDE SEQUENCE</scope>
    <source>
        <strain evidence="1">G11</strain>
    </source>
</reference>
<accession>A0A9P6NW63</accession>
<protein>
    <submittedName>
        <fullName evidence="1">Uncharacterized protein</fullName>
    </submittedName>
</protein>
<comment type="caution">
    <text evidence="1">The sequence shown here is derived from an EMBL/GenBank/DDBJ whole genome shotgun (WGS) entry which is preliminary data.</text>
</comment>
<dbReference type="Proteomes" id="UP000886653">
    <property type="component" value="Unassembled WGS sequence"/>
</dbReference>
<evidence type="ECO:0000313" key="2">
    <source>
        <dbReference type="Proteomes" id="UP000886653"/>
    </source>
</evidence>
<name>A0A9P6NW63_9BASI</name>
<keyword evidence="2" id="KW-1185">Reference proteome</keyword>
<sequence>MIKRACLSVYPYHIPYTRNHKHETSANPGHPAWASWYHIPGLATRSTSLATLTGSMFQFKIHSSCGFSCATILLLHHAKTRLKFSCFKVQFICPLPAEMTSLYHLNYLPATATKFFCFTHQGFALDLAKNGLEFIQIDIKTKTNTRQAKQHTSQAAGANMAWLDNIGNCTFGIVALNHLPTLQPNAPT</sequence>
<dbReference type="EMBL" id="MU167218">
    <property type="protein sequence ID" value="KAG0150631.1"/>
    <property type="molecule type" value="Genomic_DNA"/>
</dbReference>
<evidence type="ECO:0000313" key="1">
    <source>
        <dbReference type="EMBL" id="KAG0150631.1"/>
    </source>
</evidence>
<organism evidence="1 2">
    <name type="scientific">Cronartium quercuum f. sp. fusiforme G11</name>
    <dbReference type="NCBI Taxonomy" id="708437"/>
    <lineage>
        <taxon>Eukaryota</taxon>
        <taxon>Fungi</taxon>
        <taxon>Dikarya</taxon>
        <taxon>Basidiomycota</taxon>
        <taxon>Pucciniomycotina</taxon>
        <taxon>Pucciniomycetes</taxon>
        <taxon>Pucciniales</taxon>
        <taxon>Coleosporiaceae</taxon>
        <taxon>Cronartium</taxon>
    </lineage>
</organism>
<dbReference type="AlphaFoldDB" id="A0A9P6NW63"/>